<dbReference type="Pfam" id="PF01663">
    <property type="entry name" value="Phosphodiest"/>
    <property type="match status" value="1"/>
</dbReference>
<dbReference type="PANTHER" id="PTHR23071:SF1">
    <property type="entry name" value="GPI ETHANOLAMINE PHOSPHATE TRANSFERASE 3"/>
    <property type="match status" value="1"/>
</dbReference>
<dbReference type="InterPro" id="IPR039524">
    <property type="entry name" value="PIGO/GPI13"/>
</dbReference>
<feature type="transmembrane region" description="Helical" evidence="1">
    <location>
        <begin position="988"/>
        <end position="1006"/>
    </location>
</feature>
<dbReference type="Gene3D" id="3.40.720.10">
    <property type="entry name" value="Alkaline Phosphatase, subunit A"/>
    <property type="match status" value="1"/>
</dbReference>
<dbReference type="Proteomes" id="UP000220158">
    <property type="component" value="Chromosome 14"/>
</dbReference>
<dbReference type="VEuPathDB" id="PlasmoDB:PRELSG_1430200"/>
<dbReference type="AlphaFoldDB" id="A0A1J1HET0"/>
<feature type="transmembrane region" description="Helical" evidence="1">
    <location>
        <begin position="894"/>
        <end position="916"/>
    </location>
</feature>
<dbReference type="GeneID" id="39738734"/>
<dbReference type="GO" id="GO:0051377">
    <property type="term" value="F:mannose-ethanolamine phosphotransferase activity"/>
    <property type="evidence" value="ECO:0007669"/>
    <property type="project" value="TreeGrafter"/>
</dbReference>
<feature type="transmembrane region" description="Helical" evidence="1">
    <location>
        <begin position="803"/>
        <end position="821"/>
    </location>
</feature>
<dbReference type="InterPro" id="IPR017850">
    <property type="entry name" value="Alkaline_phosphatase_core_sf"/>
</dbReference>
<feature type="transmembrane region" description="Helical" evidence="1">
    <location>
        <begin position="922"/>
        <end position="941"/>
    </location>
</feature>
<keyword evidence="1" id="KW-1133">Transmembrane helix</keyword>
<keyword evidence="3" id="KW-1185">Reference proteome</keyword>
<keyword evidence="1" id="KW-0472">Membrane</keyword>
<feature type="transmembrane region" description="Helical" evidence="1">
    <location>
        <begin position="636"/>
        <end position="654"/>
    </location>
</feature>
<accession>A0A1J1HET0</accession>
<feature type="transmembrane region" description="Helical" evidence="1">
    <location>
        <begin position="580"/>
        <end position="599"/>
    </location>
</feature>
<evidence type="ECO:0000313" key="3">
    <source>
        <dbReference type="Proteomes" id="UP000220158"/>
    </source>
</evidence>
<feature type="transmembrane region" description="Helical" evidence="1">
    <location>
        <begin position="864"/>
        <end position="882"/>
    </location>
</feature>
<dbReference type="GO" id="GO:0006506">
    <property type="term" value="P:GPI anchor biosynthetic process"/>
    <property type="evidence" value="ECO:0007669"/>
    <property type="project" value="InterPro"/>
</dbReference>
<feature type="transmembrane region" description="Helical" evidence="1">
    <location>
        <begin position="773"/>
        <end position="791"/>
    </location>
</feature>
<feature type="transmembrane region" description="Helical" evidence="1">
    <location>
        <begin position="1225"/>
        <end position="1246"/>
    </location>
</feature>
<sequence length="1252" mass="150227">MKNNIYGNILTNHKIIFSVILLLNLLIFFSFINGFLYPRQGITNKSEDLEVFCRKVFGDDYVESLKKKNSFSIINAPYDRIVLLLIDSLRFDFMLYDPNYKKEERENEDKDENGNKKDKKNELYGEKLFLNNMMNLHHILKKEKKNSLLFRFEADPPTITTSRLKSILIGSVPNYMDINENFNPSSNIQDNFFEQLHRNKKNTIVIGDDTITRLSRNFKKELVYESFNIFDFYSLDIASKKHFYEEYVLDYWDLIYIHVLAVDHAGHVEGPNSKSMSNILKDFDMFIYDIINKIKLEKEKRTLFLVIGDHGQMDSGDHGGSSTDETESALFAYSPMDFISLNKNINQNNFILYDNDSAKNHFLTNNSQINIEGYKKYHSFLNNINKNDTYYYNIKHTKQLNLISTLSLLIGSTLPFCNIGNVILDMIPVAYINKHSKLKKKENKESKVDINTNENFKNNTNNKNDDLDSHSNLYYDLLNLHYIAELNYANLWQINRYLNFYEKKYRVLKNKDYFFIKSTWTKIEEEKSHFFIAYKNFVDDETILRKEQIAYIEYINKMRNLMDFTQKYFYSIFFMKNRSFLILCFFIITYFLIIFKILYYHSKLNYYHNTITKSNYSFIIQLFVLLLPFNSFNKNIYLLLFSCAFLLYFVTHILSKNKYKDFYMFFNYAKISIMFNNSFIYEEETKENKKIKKQDNKGITHNDKKRSINENNNNKFQNFINLIVKYLNKIGTKNTLYNENIEYKVNDHKESKTYIFYNIYNILKLFYIFKSKFALILINNMFFVFVIIWSLSLVSFNYIDKEIYYIHYILFMYVVFCLFKYKNKFSFNFIRGCPLLIILTLNTIFNFTPDFLDHNIEKKFLNKLMLKIVLPVSFYFLSLILINSGINKLLQKKIKYMVMQIWTLQFVLVFLFLLKINEYMDFLIPPFIYILTFSIFIFIILRKNSIIEKKKLPGDIQKLYEVSISLFIILFSSIQLSIIIYSNTNLSVLFLFYITLIFFYFFFLSINSSENNEDNNIVINWINEHGDIKMFNIENKNKNIKTYHINTSIKEKFSLKLEEEKNNILNKCNLVNQTDITQMQIFKLIKNFSFYLINETDFHILSSVLLKYSFFITGHKFIFNKLPINSAYVGLNKYVWPISQFYLFNHIFFPFVFSLFFVVYIYNLRKIKIMLLFKELDFYNFYLYPLINFLFKILFLFSSKFIFSLCASFYLDLHIMLYDYFLPNFFYLTVINILFISFCLLILSITKNILLR</sequence>
<dbReference type="EMBL" id="LN835309">
    <property type="protein sequence ID" value="CRH02570.1"/>
    <property type="molecule type" value="Genomic_DNA"/>
</dbReference>
<feature type="transmembrane region" description="Helical" evidence="1">
    <location>
        <begin position="833"/>
        <end position="852"/>
    </location>
</feature>
<feature type="transmembrane region" description="Helical" evidence="1">
    <location>
        <begin position="1139"/>
        <end position="1162"/>
    </location>
</feature>
<keyword evidence="1" id="KW-0812">Transmembrane</keyword>
<dbReference type="GO" id="GO:0005789">
    <property type="term" value="C:endoplasmic reticulum membrane"/>
    <property type="evidence" value="ECO:0007669"/>
    <property type="project" value="TreeGrafter"/>
</dbReference>
<dbReference type="KEGG" id="prel:PRELSG_1430200"/>
<dbReference type="OrthoDB" id="272139at2759"/>
<dbReference type="RefSeq" id="XP_028535090.1">
    <property type="nucleotide sequence ID" value="XM_028679370.1"/>
</dbReference>
<evidence type="ECO:0000256" key="1">
    <source>
        <dbReference type="SAM" id="Phobius"/>
    </source>
</evidence>
<name>A0A1J1HET0_PLARL</name>
<evidence type="ECO:0000313" key="2">
    <source>
        <dbReference type="EMBL" id="CRH02570.1"/>
    </source>
</evidence>
<dbReference type="SUPFAM" id="SSF53649">
    <property type="entry name" value="Alkaline phosphatase-like"/>
    <property type="match status" value="1"/>
</dbReference>
<gene>
    <name evidence="2" type="primary">PIGO</name>
    <name evidence="2" type="ORF">PRELSG_1430200</name>
</gene>
<keyword evidence="2" id="KW-0808">Transferase</keyword>
<dbReference type="PANTHER" id="PTHR23071">
    <property type="entry name" value="PHOSPHATIDYLINOSITOL GLYCAN"/>
    <property type="match status" value="1"/>
</dbReference>
<reference evidence="2 3" key="1">
    <citation type="submission" date="2015-04" db="EMBL/GenBank/DDBJ databases">
        <authorList>
            <consortium name="Pathogen Informatics"/>
        </authorList>
    </citation>
    <scope>NUCLEOTIDE SEQUENCE [LARGE SCALE GENOMIC DNA]</scope>
    <source>
        <strain evidence="2 3">SGS1</strain>
    </source>
</reference>
<protein>
    <submittedName>
        <fullName evidence="2">GPI ethanolamine phosphate transferase 3, putative</fullName>
    </submittedName>
</protein>
<feature type="transmembrane region" description="Helical" evidence="1">
    <location>
        <begin position="1098"/>
        <end position="1119"/>
    </location>
</feature>
<proteinExistence type="predicted"/>
<feature type="transmembrane region" description="Helical" evidence="1">
    <location>
        <begin position="1182"/>
        <end position="1205"/>
    </location>
</feature>
<dbReference type="InterPro" id="IPR002591">
    <property type="entry name" value="Phosphodiest/P_Trfase"/>
</dbReference>
<feature type="transmembrane region" description="Helical" evidence="1">
    <location>
        <begin position="962"/>
        <end position="982"/>
    </location>
</feature>
<dbReference type="OMA" id="KYVWPIS"/>
<feature type="transmembrane region" description="Helical" evidence="1">
    <location>
        <begin position="15"/>
        <end position="36"/>
    </location>
</feature>
<organism evidence="2 3">
    <name type="scientific">Plasmodium relictum</name>
    <dbReference type="NCBI Taxonomy" id="85471"/>
    <lineage>
        <taxon>Eukaryota</taxon>
        <taxon>Sar</taxon>
        <taxon>Alveolata</taxon>
        <taxon>Apicomplexa</taxon>
        <taxon>Aconoidasida</taxon>
        <taxon>Haemosporida</taxon>
        <taxon>Plasmodiidae</taxon>
        <taxon>Plasmodium</taxon>
        <taxon>Plasmodium (Haemamoeba)</taxon>
    </lineage>
</organism>